<evidence type="ECO:0000259" key="3">
    <source>
        <dbReference type="Pfam" id="PF23357"/>
    </source>
</evidence>
<keyword evidence="5" id="KW-1185">Reference proteome</keyword>
<keyword evidence="1" id="KW-0472">Membrane</keyword>
<evidence type="ECO:0000259" key="2">
    <source>
        <dbReference type="Pfam" id="PF09822"/>
    </source>
</evidence>
<evidence type="ECO:0000313" key="4">
    <source>
        <dbReference type="EMBL" id="TCT22746.1"/>
    </source>
</evidence>
<comment type="caution">
    <text evidence="4">The sequence shown here is derived from an EMBL/GenBank/DDBJ whole genome shotgun (WGS) entry which is preliminary data.</text>
</comment>
<dbReference type="InterPro" id="IPR055396">
    <property type="entry name" value="DUF7088"/>
</dbReference>
<dbReference type="OrthoDB" id="8530910at2"/>
<dbReference type="EMBL" id="SMAO01000002">
    <property type="protein sequence ID" value="TCT22746.1"/>
    <property type="molecule type" value="Genomic_DNA"/>
</dbReference>
<accession>A0A4R3N3Z6</accession>
<feature type="domain" description="DUF7088" evidence="3">
    <location>
        <begin position="55"/>
        <end position="123"/>
    </location>
</feature>
<evidence type="ECO:0000256" key="1">
    <source>
        <dbReference type="SAM" id="Phobius"/>
    </source>
</evidence>
<reference evidence="4 5" key="1">
    <citation type="submission" date="2019-03" db="EMBL/GenBank/DDBJ databases">
        <title>Genomic Encyclopedia of Type Strains, Phase IV (KMG-IV): sequencing the most valuable type-strain genomes for metagenomic binning, comparative biology and taxonomic classification.</title>
        <authorList>
            <person name="Goeker M."/>
        </authorList>
    </citation>
    <scope>NUCLEOTIDE SEQUENCE [LARGE SCALE GENOMIC DNA]</scope>
    <source>
        <strain evidence="4 5">DSM 13587</strain>
    </source>
</reference>
<keyword evidence="1" id="KW-0812">Transmembrane</keyword>
<evidence type="ECO:0000313" key="5">
    <source>
        <dbReference type="Proteomes" id="UP000295717"/>
    </source>
</evidence>
<dbReference type="InterPro" id="IPR019196">
    <property type="entry name" value="ABC_transp_unknown"/>
</dbReference>
<sequence>MKHLATRILNQARRLERPLADALFALLLLALVVSAGWLVARHDRYWDWTAAASNSLTPESLAILQRLDGPLRATVFAAPDSPVAQAIERLLTRYAQHLSAFAVEYLDPQLFPERARAADVSLVGQILLEYRGRRETLKEVSERAIGAAIARLIETRKPWIAVVEGHGERAITGQGGTDLGRFGRELTDQGFLARSLDLATVPDVPDNTRLLILSLPNIPLFPGEIDALIRYLNRGGNLLWLLDPGPLNGLEPLVDELGLTILPGMVVDAAAAKLKIETPTVAVIADYPDDPLATGLSAPALLPGSLAFEPQIAPGWTLASYLATGKESWNETGRTTGQIDRDTIVGEQPGPLPVLMALTRTLPAADPDETGATDREQRVLVVGDGDFLSNAQLGAQGNRALGMALLRWLSGGESLLELPPLPTAAEPLTLDDRRRMLIGLGALLLLPGLFLTAGLAIRWLRWRGQ</sequence>
<gene>
    <name evidence="4" type="ORF">EDC35_10277</name>
</gene>
<feature type="domain" description="ABC-type uncharacterised transport system" evidence="2">
    <location>
        <begin position="157"/>
        <end position="394"/>
    </location>
</feature>
<name>A0A4R3N3Z6_9GAMM</name>
<dbReference type="AlphaFoldDB" id="A0A4R3N3Z6"/>
<dbReference type="Pfam" id="PF09822">
    <property type="entry name" value="ABC_transp_aux"/>
    <property type="match status" value="1"/>
</dbReference>
<dbReference type="Proteomes" id="UP000295717">
    <property type="component" value="Unassembled WGS sequence"/>
</dbReference>
<feature type="transmembrane region" description="Helical" evidence="1">
    <location>
        <begin position="21"/>
        <end position="40"/>
    </location>
</feature>
<dbReference type="InterPro" id="IPR029062">
    <property type="entry name" value="Class_I_gatase-like"/>
</dbReference>
<organism evidence="4 5">
    <name type="scientific">Thiobaca trueperi</name>
    <dbReference type="NCBI Taxonomy" id="127458"/>
    <lineage>
        <taxon>Bacteria</taxon>
        <taxon>Pseudomonadati</taxon>
        <taxon>Pseudomonadota</taxon>
        <taxon>Gammaproteobacteria</taxon>
        <taxon>Chromatiales</taxon>
        <taxon>Chromatiaceae</taxon>
        <taxon>Thiobaca</taxon>
    </lineage>
</organism>
<dbReference type="Pfam" id="PF23357">
    <property type="entry name" value="DUF7088"/>
    <property type="match status" value="1"/>
</dbReference>
<protein>
    <submittedName>
        <fullName evidence="4">ABC transporter family protein</fullName>
    </submittedName>
</protein>
<dbReference type="SUPFAM" id="SSF52317">
    <property type="entry name" value="Class I glutamine amidotransferase-like"/>
    <property type="match status" value="1"/>
</dbReference>
<dbReference type="RefSeq" id="WP_132975848.1">
    <property type="nucleotide sequence ID" value="NZ_SMAO01000002.1"/>
</dbReference>
<proteinExistence type="predicted"/>
<keyword evidence="1" id="KW-1133">Transmembrane helix</keyword>
<feature type="transmembrane region" description="Helical" evidence="1">
    <location>
        <begin position="436"/>
        <end position="460"/>
    </location>
</feature>